<evidence type="ECO:0000256" key="1">
    <source>
        <dbReference type="SAM" id="Phobius"/>
    </source>
</evidence>
<feature type="transmembrane region" description="Helical" evidence="1">
    <location>
        <begin position="68"/>
        <end position="87"/>
    </location>
</feature>
<dbReference type="RefSeq" id="WP_306639336.1">
    <property type="nucleotide sequence ID" value="NZ_JAUSXB010000002.1"/>
</dbReference>
<reference evidence="2 3" key="1">
    <citation type="submission" date="2023-07" db="EMBL/GenBank/DDBJ databases">
        <title>Comparative genomics of wheat-associated soil bacteria to identify genetic determinants of phenazine resistance.</title>
        <authorList>
            <person name="Mouncey N."/>
        </authorList>
    </citation>
    <scope>NUCLEOTIDE SEQUENCE [LARGE SCALE GENOMIC DNA]</scope>
    <source>
        <strain evidence="2 3">W1I3</strain>
    </source>
</reference>
<evidence type="ECO:0000313" key="3">
    <source>
        <dbReference type="Proteomes" id="UP001236806"/>
    </source>
</evidence>
<feature type="transmembrane region" description="Helical" evidence="1">
    <location>
        <begin position="28"/>
        <end position="48"/>
    </location>
</feature>
<dbReference type="EMBL" id="JAUSXB010000002">
    <property type="protein sequence ID" value="MDQ0676576.1"/>
    <property type="molecule type" value="Genomic_DNA"/>
</dbReference>
<comment type="caution">
    <text evidence="2">The sequence shown here is derived from an EMBL/GenBank/DDBJ whole genome shotgun (WGS) entry which is preliminary data.</text>
</comment>
<name>A0ABU0PRJ8_9MICC</name>
<feature type="transmembrane region" description="Helical" evidence="1">
    <location>
        <begin position="99"/>
        <end position="115"/>
    </location>
</feature>
<feature type="transmembrane region" description="Helical" evidence="1">
    <location>
        <begin position="6"/>
        <end position="21"/>
    </location>
</feature>
<feature type="transmembrane region" description="Helical" evidence="1">
    <location>
        <begin position="166"/>
        <end position="193"/>
    </location>
</feature>
<feature type="transmembrane region" description="Helical" evidence="1">
    <location>
        <begin position="205"/>
        <end position="227"/>
    </location>
</feature>
<accession>A0ABU0PRJ8</accession>
<keyword evidence="1" id="KW-1133">Transmembrane helix</keyword>
<protein>
    <recommendedName>
        <fullName evidence="4">Histidine kinase N-terminal 7TM region domain-containing protein</fullName>
    </recommendedName>
</protein>
<keyword evidence="1" id="KW-0472">Membrane</keyword>
<dbReference type="Proteomes" id="UP001236806">
    <property type="component" value="Unassembled WGS sequence"/>
</dbReference>
<proteinExistence type="predicted"/>
<evidence type="ECO:0000313" key="2">
    <source>
        <dbReference type="EMBL" id="MDQ0676576.1"/>
    </source>
</evidence>
<sequence>MIQAAFWLLAVVFAARLYLVARHNASTAFLGATGVGVVGLFCTGQIVPESTLDALIGGTNWLHLVRNLLVTAAVWLVREGVFSALSAEPKTQRRTTHRPLFLAVLLLAIAVPFTQQAFVPTTDAFIPETIHQPAVYIYATVYMAILGSLGLSVLRVSIGPRDSRTVLASATVVGVGMGLMVLGCLDEIIYMTLRFAGVDGPLAGVTYLLFTPLFYSGILLTSLGLGIPPMVRLWRRLALVDRFWILVLNGKFPAVRSEGKSPEARFSFAADVLGPHPSERLYTLVIAIGDLRAAGQQAAYSPSAERALVLAQRRLTNTLEPLGLELTKRAEV</sequence>
<evidence type="ECO:0008006" key="4">
    <source>
        <dbReference type="Google" id="ProtNLM"/>
    </source>
</evidence>
<organism evidence="2 3">
    <name type="scientific">Pseudarthrobacter siccitolerans</name>
    <dbReference type="NCBI Taxonomy" id="861266"/>
    <lineage>
        <taxon>Bacteria</taxon>
        <taxon>Bacillati</taxon>
        <taxon>Actinomycetota</taxon>
        <taxon>Actinomycetes</taxon>
        <taxon>Micrococcales</taxon>
        <taxon>Micrococcaceae</taxon>
        <taxon>Pseudarthrobacter</taxon>
    </lineage>
</organism>
<keyword evidence="1" id="KW-0812">Transmembrane</keyword>
<feature type="transmembrane region" description="Helical" evidence="1">
    <location>
        <begin position="135"/>
        <end position="154"/>
    </location>
</feature>
<keyword evidence="3" id="KW-1185">Reference proteome</keyword>
<gene>
    <name evidence="2" type="ORF">QFZ36_004202</name>
</gene>